<name>A0A292Q2J4_9PEZI</name>
<evidence type="ECO:0008006" key="3">
    <source>
        <dbReference type="Google" id="ProtNLM"/>
    </source>
</evidence>
<dbReference type="PANTHER" id="PTHR45786">
    <property type="entry name" value="DNA BINDING PROTEIN-LIKE"/>
    <property type="match status" value="1"/>
</dbReference>
<evidence type="ECO:0000313" key="1">
    <source>
        <dbReference type="EMBL" id="CUS14009.1"/>
    </source>
</evidence>
<dbReference type="AlphaFoldDB" id="A0A292Q2J4"/>
<dbReference type="PANTHER" id="PTHR45786:SF74">
    <property type="entry name" value="ATP-DEPENDENT DNA HELICASE"/>
    <property type="match status" value="1"/>
</dbReference>
<gene>
    <name evidence="1" type="ORF">GSTUAT00001901001</name>
</gene>
<dbReference type="Proteomes" id="UP001412239">
    <property type="component" value="Unassembled WGS sequence"/>
</dbReference>
<accession>A0A292Q2J4</accession>
<proteinExistence type="predicted"/>
<dbReference type="EMBL" id="LN890963">
    <property type="protein sequence ID" value="CUS14009.1"/>
    <property type="molecule type" value="Genomic_DNA"/>
</dbReference>
<reference evidence="1" key="1">
    <citation type="submission" date="2015-10" db="EMBL/GenBank/DDBJ databases">
        <authorList>
            <person name="Regsiter A."/>
            <person name="william w."/>
        </authorList>
    </citation>
    <scope>NUCLEOTIDE SEQUENCE</scope>
    <source>
        <strain evidence="1">Montdore</strain>
    </source>
</reference>
<sequence>MDTVACNFRGRIREYNSAFAFTSLYHLQGPLQPQPNNTPAFAQLYFYDPTYAAHARYTAHPRLDSDVLHRLTTMLQNVNPYIAIYKTARERLEAVSQSESDVRVVLNPQLRLIMETGADR</sequence>
<keyword evidence="2" id="KW-1185">Reference proteome</keyword>
<organism evidence="1 2">
    <name type="scientific">Tuber aestivum</name>
    <name type="common">summer truffle</name>
    <dbReference type="NCBI Taxonomy" id="59557"/>
    <lineage>
        <taxon>Eukaryota</taxon>
        <taxon>Fungi</taxon>
        <taxon>Dikarya</taxon>
        <taxon>Ascomycota</taxon>
        <taxon>Pezizomycotina</taxon>
        <taxon>Pezizomycetes</taxon>
        <taxon>Pezizales</taxon>
        <taxon>Tuberaceae</taxon>
        <taxon>Tuber</taxon>
    </lineage>
</organism>
<evidence type="ECO:0000313" key="2">
    <source>
        <dbReference type="Proteomes" id="UP001412239"/>
    </source>
</evidence>
<protein>
    <recommendedName>
        <fullName evidence="3">Helitron helicase-like domain-containing protein</fullName>
    </recommendedName>
</protein>